<feature type="non-terminal residue" evidence="1">
    <location>
        <position position="34"/>
    </location>
</feature>
<name>A0A656GNA2_PSEA0</name>
<proteinExistence type="predicted"/>
<feature type="non-terminal residue" evidence="1">
    <location>
        <position position="1"/>
    </location>
</feature>
<evidence type="ECO:0000313" key="1">
    <source>
        <dbReference type="EMBL" id="EGH27001.1"/>
    </source>
</evidence>
<accession>A0A656GNA2</accession>
<sequence>LSQREVQTRLDRTSFGKRLGSYAESISLPAQPVV</sequence>
<organism evidence="1 2">
    <name type="scientific">Pseudomonas amygdali pv. mori str. 301020</name>
    <dbReference type="NCBI Taxonomy" id="629261"/>
    <lineage>
        <taxon>Bacteria</taxon>
        <taxon>Pseudomonadati</taxon>
        <taxon>Pseudomonadota</taxon>
        <taxon>Gammaproteobacteria</taxon>
        <taxon>Pseudomonadales</taxon>
        <taxon>Pseudomonadaceae</taxon>
        <taxon>Pseudomonas</taxon>
        <taxon>Pseudomonas amygdali</taxon>
    </lineage>
</organism>
<comment type="caution">
    <text evidence="1">The sequence shown here is derived from an EMBL/GenBank/DDBJ whole genome shotgun (WGS) entry which is preliminary data.</text>
</comment>
<dbReference type="AlphaFoldDB" id="A0A656GNA2"/>
<protein>
    <submittedName>
        <fullName evidence="1">Uncharacterized protein</fullName>
    </submittedName>
</protein>
<dbReference type="EMBL" id="AEAG01003176">
    <property type="protein sequence ID" value="EGH27001.1"/>
    <property type="molecule type" value="Genomic_DNA"/>
</dbReference>
<dbReference type="Proteomes" id="UP000003465">
    <property type="component" value="Unassembled WGS sequence"/>
</dbReference>
<reference evidence="1 2" key="1">
    <citation type="journal article" date="2011" name="PLoS Pathog.">
        <title>Dynamic evolution of pathogenicity revealed by sequencing and comparative genomics of 19 Pseudomonas syringae isolates.</title>
        <authorList>
            <person name="Baltrus D.A."/>
            <person name="Nishimura M.T."/>
            <person name="Romanchuk A."/>
            <person name="Chang J.H."/>
            <person name="Mukhtar M.S."/>
            <person name="Cherkis K."/>
            <person name="Roach J."/>
            <person name="Grant S.R."/>
            <person name="Jones C.D."/>
            <person name="Dangl J.L."/>
        </authorList>
    </citation>
    <scope>NUCLEOTIDE SEQUENCE [LARGE SCALE GENOMIC DNA]</scope>
    <source>
        <strain evidence="1 2">301020</strain>
    </source>
</reference>
<evidence type="ECO:0000313" key="2">
    <source>
        <dbReference type="Proteomes" id="UP000003465"/>
    </source>
</evidence>
<gene>
    <name evidence="1" type="ORF">PSYMO_38158</name>
</gene>